<organism evidence="1 2">
    <name type="scientific">Candidatus Methanoperedens nitratireducens</name>
    <dbReference type="NCBI Taxonomy" id="1392998"/>
    <lineage>
        <taxon>Archaea</taxon>
        <taxon>Methanobacteriati</taxon>
        <taxon>Methanobacteriota</taxon>
        <taxon>Stenosarchaea group</taxon>
        <taxon>Methanomicrobia</taxon>
        <taxon>Methanosarcinales</taxon>
        <taxon>ANME-2 cluster</taxon>
        <taxon>Candidatus Methanoperedentaceae</taxon>
        <taxon>Candidatus Methanoperedens</taxon>
    </lineage>
</organism>
<proteinExistence type="predicted"/>
<evidence type="ECO:0000313" key="2">
    <source>
        <dbReference type="Proteomes" id="UP000050360"/>
    </source>
</evidence>
<sequence>MTEIYPTSFKMDKSLKERLDKYNAEHPETPLKLNIFLNSCLTKWLESKKY</sequence>
<name>A0A0P8A2L3_9EURY</name>
<evidence type="ECO:0000313" key="1">
    <source>
        <dbReference type="EMBL" id="KPQ42327.1"/>
    </source>
</evidence>
<gene>
    <name evidence="1" type="ORF">MPEBLZ_03116</name>
</gene>
<dbReference type="AlphaFoldDB" id="A0A0P8A2L3"/>
<protein>
    <submittedName>
        <fullName evidence="1">Uncharacterized protein</fullName>
    </submittedName>
</protein>
<reference evidence="1 2" key="1">
    <citation type="submission" date="2015-09" db="EMBL/GenBank/DDBJ databases">
        <title>A metagenomics-based metabolic model of nitrate-dependent anaerobic oxidation of methane by Methanoperedens-like archaea.</title>
        <authorList>
            <person name="Arshad A."/>
            <person name="Speth D.R."/>
            <person name="De Graaf R.M."/>
            <person name="Op Den Camp H.J."/>
            <person name="Jetten M.S."/>
            <person name="Welte C.U."/>
        </authorList>
    </citation>
    <scope>NUCLEOTIDE SEQUENCE [LARGE SCALE GENOMIC DNA]</scope>
</reference>
<dbReference type="Proteomes" id="UP000050360">
    <property type="component" value="Unassembled WGS sequence"/>
</dbReference>
<dbReference type="EMBL" id="LKCM01000239">
    <property type="protein sequence ID" value="KPQ42327.1"/>
    <property type="molecule type" value="Genomic_DNA"/>
</dbReference>
<accession>A0A0P8A2L3</accession>
<comment type="caution">
    <text evidence="1">The sequence shown here is derived from an EMBL/GenBank/DDBJ whole genome shotgun (WGS) entry which is preliminary data.</text>
</comment>